<evidence type="ECO:0000313" key="2">
    <source>
        <dbReference type="Proteomes" id="UP001732700"/>
    </source>
</evidence>
<name>A0ACD5ZCI5_AVESA</name>
<accession>A0ACD5ZCI5</accession>
<organism evidence="1 2">
    <name type="scientific">Avena sativa</name>
    <name type="common">Oat</name>
    <dbReference type="NCBI Taxonomy" id="4498"/>
    <lineage>
        <taxon>Eukaryota</taxon>
        <taxon>Viridiplantae</taxon>
        <taxon>Streptophyta</taxon>
        <taxon>Embryophyta</taxon>
        <taxon>Tracheophyta</taxon>
        <taxon>Spermatophyta</taxon>
        <taxon>Magnoliopsida</taxon>
        <taxon>Liliopsida</taxon>
        <taxon>Poales</taxon>
        <taxon>Poaceae</taxon>
        <taxon>BOP clade</taxon>
        <taxon>Pooideae</taxon>
        <taxon>Poodae</taxon>
        <taxon>Poeae</taxon>
        <taxon>Poeae Chloroplast Group 1 (Aveneae type)</taxon>
        <taxon>Aveninae</taxon>
        <taxon>Avena</taxon>
    </lineage>
</organism>
<reference evidence="1" key="1">
    <citation type="submission" date="2021-05" db="EMBL/GenBank/DDBJ databases">
        <authorList>
            <person name="Scholz U."/>
            <person name="Mascher M."/>
            <person name="Fiebig A."/>
        </authorList>
    </citation>
    <scope>NUCLEOTIDE SEQUENCE [LARGE SCALE GENOMIC DNA]</scope>
</reference>
<protein>
    <submittedName>
        <fullName evidence="1">Uncharacterized protein</fullName>
    </submittedName>
</protein>
<keyword evidence="2" id="KW-1185">Reference proteome</keyword>
<reference evidence="1" key="2">
    <citation type="submission" date="2025-09" db="UniProtKB">
        <authorList>
            <consortium name="EnsemblPlants"/>
        </authorList>
    </citation>
    <scope>IDENTIFICATION</scope>
</reference>
<dbReference type="EnsemblPlants" id="AVESA.00010b.r2.6CG1139930.1">
    <property type="protein sequence ID" value="AVESA.00010b.r2.6CG1139930.1.CDS"/>
    <property type="gene ID" value="AVESA.00010b.r2.6CG1139930"/>
</dbReference>
<sequence>MDQEFLITRQPPPSQQEQQEEHDTPQHHLLQHRYAAQQGGGATSSSSSDEHQRRRITLIPLVFLIYFEVAGGPYGAEKAVRAVGPLFTLLGFLVFPFAWGVPESLVTAELASAFPGNGGGILWADRAFGPLAGSLLGTWKYLSIVVNIAAYPALVADYLGGGVAPAVAEPGGARTSTVVGMTLLLSLLNYAGMSVVGWGAVALGVVSLAPFVLMTAMAVPKVRPRRWAEQVEGRKDWRMFFNTLFWNLNYWDSASTMAGEVERPERTFPRALAVAVVLIAVSYLLPLMAATGATDASPDAWENGYLADAAGIIGGPWLKYWTGAGAVISSIGMFEAQMSSGAFQLLGMADLGLLPALFARRAACTGTPWVAIAVSTAVTVTVSFLGFDDVIATANFLYSLGTLLEFASFLWLRAKHPELKRPYRVPLPLPALVAMCAVPSAFLAYVCVVAGSTVLAVAAGLTALGVGWHGAMRVCRAKKLLRFKSAVAADYPEDTL</sequence>
<proteinExistence type="predicted"/>
<dbReference type="Proteomes" id="UP001732700">
    <property type="component" value="Chromosome 6C"/>
</dbReference>
<evidence type="ECO:0000313" key="1">
    <source>
        <dbReference type="EnsemblPlants" id="AVESA.00010b.r2.6CG1139930.1.CDS"/>
    </source>
</evidence>